<keyword evidence="3" id="KW-1185">Reference proteome</keyword>
<dbReference type="AlphaFoldDB" id="A0A4Y7SES2"/>
<sequence length="194" mass="21401">MLWSLCSGAGRSTKHTTPPPSLYPTHATLRRRCPTRSNCNTSTRLSVCPSLLFSLHPLARRYRDRTSVPKSRHPLPFSVPSGCHLAASRLHLSTFPDTSTKHAKQASTHSHLLCAVCMGILPRVLSSSPSSYQSASSVSRRPASSSSYRSRSLRRLRSYRVSSSSSTSTSTSISVSCIRNSRAQYQYVPPRPRL</sequence>
<feature type="region of interest" description="Disordered" evidence="1">
    <location>
        <begin position="1"/>
        <end position="21"/>
    </location>
</feature>
<feature type="region of interest" description="Disordered" evidence="1">
    <location>
        <begin position="127"/>
        <end position="151"/>
    </location>
</feature>
<evidence type="ECO:0000313" key="2">
    <source>
        <dbReference type="EMBL" id="TEB20320.1"/>
    </source>
</evidence>
<evidence type="ECO:0000256" key="1">
    <source>
        <dbReference type="SAM" id="MobiDB-lite"/>
    </source>
</evidence>
<organism evidence="2 3">
    <name type="scientific">Coprinellus micaceus</name>
    <name type="common">Glistening ink-cap mushroom</name>
    <name type="synonym">Coprinus micaceus</name>
    <dbReference type="NCBI Taxonomy" id="71717"/>
    <lineage>
        <taxon>Eukaryota</taxon>
        <taxon>Fungi</taxon>
        <taxon>Dikarya</taxon>
        <taxon>Basidiomycota</taxon>
        <taxon>Agaricomycotina</taxon>
        <taxon>Agaricomycetes</taxon>
        <taxon>Agaricomycetidae</taxon>
        <taxon>Agaricales</taxon>
        <taxon>Agaricineae</taxon>
        <taxon>Psathyrellaceae</taxon>
        <taxon>Coprinellus</taxon>
    </lineage>
</organism>
<name>A0A4Y7SES2_COPMI</name>
<dbReference type="EMBL" id="QPFP01000144">
    <property type="protein sequence ID" value="TEB20320.1"/>
    <property type="molecule type" value="Genomic_DNA"/>
</dbReference>
<dbReference type="Proteomes" id="UP000298030">
    <property type="component" value="Unassembled WGS sequence"/>
</dbReference>
<proteinExistence type="predicted"/>
<protein>
    <submittedName>
        <fullName evidence="2">Uncharacterized protein</fullName>
    </submittedName>
</protein>
<comment type="caution">
    <text evidence="2">The sequence shown here is derived from an EMBL/GenBank/DDBJ whole genome shotgun (WGS) entry which is preliminary data.</text>
</comment>
<feature type="compositionally biased region" description="Low complexity" evidence="1">
    <location>
        <begin position="127"/>
        <end position="150"/>
    </location>
</feature>
<gene>
    <name evidence="2" type="ORF">FA13DRAFT_242606</name>
</gene>
<reference evidence="2 3" key="1">
    <citation type="journal article" date="2019" name="Nat. Ecol. Evol.">
        <title>Megaphylogeny resolves global patterns of mushroom evolution.</title>
        <authorList>
            <person name="Varga T."/>
            <person name="Krizsan K."/>
            <person name="Foldi C."/>
            <person name="Dima B."/>
            <person name="Sanchez-Garcia M."/>
            <person name="Sanchez-Ramirez S."/>
            <person name="Szollosi G.J."/>
            <person name="Szarkandi J.G."/>
            <person name="Papp V."/>
            <person name="Albert L."/>
            <person name="Andreopoulos W."/>
            <person name="Angelini C."/>
            <person name="Antonin V."/>
            <person name="Barry K.W."/>
            <person name="Bougher N.L."/>
            <person name="Buchanan P."/>
            <person name="Buyck B."/>
            <person name="Bense V."/>
            <person name="Catcheside P."/>
            <person name="Chovatia M."/>
            <person name="Cooper J."/>
            <person name="Damon W."/>
            <person name="Desjardin D."/>
            <person name="Finy P."/>
            <person name="Geml J."/>
            <person name="Haridas S."/>
            <person name="Hughes K."/>
            <person name="Justo A."/>
            <person name="Karasinski D."/>
            <person name="Kautmanova I."/>
            <person name="Kiss B."/>
            <person name="Kocsube S."/>
            <person name="Kotiranta H."/>
            <person name="LaButti K.M."/>
            <person name="Lechner B.E."/>
            <person name="Liimatainen K."/>
            <person name="Lipzen A."/>
            <person name="Lukacs Z."/>
            <person name="Mihaltcheva S."/>
            <person name="Morgado L.N."/>
            <person name="Niskanen T."/>
            <person name="Noordeloos M.E."/>
            <person name="Ohm R.A."/>
            <person name="Ortiz-Santana B."/>
            <person name="Ovrebo C."/>
            <person name="Racz N."/>
            <person name="Riley R."/>
            <person name="Savchenko A."/>
            <person name="Shiryaev A."/>
            <person name="Soop K."/>
            <person name="Spirin V."/>
            <person name="Szebenyi C."/>
            <person name="Tomsovsky M."/>
            <person name="Tulloss R.E."/>
            <person name="Uehling J."/>
            <person name="Grigoriev I.V."/>
            <person name="Vagvolgyi C."/>
            <person name="Papp T."/>
            <person name="Martin F.M."/>
            <person name="Miettinen O."/>
            <person name="Hibbett D.S."/>
            <person name="Nagy L.G."/>
        </authorList>
    </citation>
    <scope>NUCLEOTIDE SEQUENCE [LARGE SCALE GENOMIC DNA]</scope>
    <source>
        <strain evidence="2 3">FP101781</strain>
    </source>
</reference>
<accession>A0A4Y7SES2</accession>
<evidence type="ECO:0000313" key="3">
    <source>
        <dbReference type="Proteomes" id="UP000298030"/>
    </source>
</evidence>